<dbReference type="Proteomes" id="UP001148662">
    <property type="component" value="Unassembled WGS sequence"/>
</dbReference>
<dbReference type="EMBL" id="JANHOG010001694">
    <property type="protein sequence ID" value="KAJ3533009.1"/>
    <property type="molecule type" value="Genomic_DNA"/>
</dbReference>
<name>A0ACC1S6H0_9APHY</name>
<proteinExistence type="predicted"/>
<evidence type="ECO:0000313" key="2">
    <source>
        <dbReference type="Proteomes" id="UP001148662"/>
    </source>
</evidence>
<accession>A0ACC1S6H0</accession>
<keyword evidence="2" id="KW-1185">Reference proteome</keyword>
<reference evidence="1" key="1">
    <citation type="submission" date="2022-07" db="EMBL/GenBank/DDBJ databases">
        <title>Genome Sequence of Phlebia brevispora.</title>
        <authorList>
            <person name="Buettner E."/>
        </authorList>
    </citation>
    <scope>NUCLEOTIDE SEQUENCE</scope>
    <source>
        <strain evidence="1">MPL23</strain>
    </source>
</reference>
<comment type="caution">
    <text evidence="1">The sequence shown here is derived from an EMBL/GenBank/DDBJ whole genome shotgun (WGS) entry which is preliminary data.</text>
</comment>
<sequence length="566" mass="62211">MYSGRLTSIPSARSPHYQESPTSKSVTKPLPVSDVLSPASRYSPIKPPSLKPPVPPVDRLSIPGQTRSLFIQPPVVQQTAIPRASELRMAVEQEARISGLQEQLASVQRGLEKLPQELDAVVGEHSEHSPPVASTSVDQESKQVLRAIDNSVKRIEDQAQLNAQGLTGVHAKIEQLFGLHSQLSAMGKDGSPGPIEISVIATRLEEIRAGLTNDLPLIAQKLEDLLSKVSSDFGGEAKMSNIPPSDQRSGSSDDATAIHSKLDNLLAIYQAAQDDQSAKAAQEDNTKMQEMLDILKGDQAQRTQQLEQQADNARYLNELNTWLETFVAHGTSQIDTVVAGVQQLCKELGPVPELNQIVGPDGQPVQQEGSSLLSDVRRLLIESKDRGDGASMLHESVNGMMAAMQDELRRNAESQNAFTTESIAAMIGHQRQDQEQMLRTLASELSNEIRGERLRFVEAMKEATTINVQIHVEEFKKELTREVLAMTSEVARLHRERQSLEQHIADLFAFYAKQKQNGVKSSQQPPRQQRQQPPLQGHYPPVVERGASSRGHRPLPNPMPRGMPGG</sequence>
<gene>
    <name evidence="1" type="ORF">NM688_g7344</name>
</gene>
<protein>
    <submittedName>
        <fullName evidence="1">Uncharacterized protein</fullName>
    </submittedName>
</protein>
<evidence type="ECO:0000313" key="1">
    <source>
        <dbReference type="EMBL" id="KAJ3533009.1"/>
    </source>
</evidence>
<organism evidence="1 2">
    <name type="scientific">Phlebia brevispora</name>
    <dbReference type="NCBI Taxonomy" id="194682"/>
    <lineage>
        <taxon>Eukaryota</taxon>
        <taxon>Fungi</taxon>
        <taxon>Dikarya</taxon>
        <taxon>Basidiomycota</taxon>
        <taxon>Agaricomycotina</taxon>
        <taxon>Agaricomycetes</taxon>
        <taxon>Polyporales</taxon>
        <taxon>Meruliaceae</taxon>
        <taxon>Phlebia</taxon>
    </lineage>
</organism>